<sequence>MSALVFWILFGWFADYSFPYGQVIELIICCFRGTIAAKVNNLQKQLQKTDFVSQLDNQQQIQRLNKLDSQAWLCMGLLERLGANTAESNERIAKTIEALKSKKIEILDELNPRRPEKYRKLAKIQKFFEYITLSKAQKDFIQIEKIIDEVVLAVKNSQPSETIIQESLNKLSRETARNAEKISPYRLRIMYKIGGLLNDISLKGLFNLGDSELANLNESIINELKEQRKILSKQFNKLIQEKYVMQQELESYSETLNNVNGAIYERETELLRLREELESYIAANRNRQNQISSLNTELNKLNQKLLESQSQKDSLDKRVNQLIQDVRRKELEIEKLTNQLAKYSQVRILEGDYIGNLSNKSSKYHFNLKCNHWKMLVGEYVLNLDGSREIISSNSPTVFIKQGLEECDKCVERKNIDL</sequence>
<comment type="caution">
    <text evidence="2">The sequence shown here is derived from an EMBL/GenBank/DDBJ whole genome shotgun (WGS) entry which is preliminary data.</text>
</comment>
<keyword evidence="1" id="KW-0175">Coiled coil</keyword>
<reference evidence="2 3" key="1">
    <citation type="submission" date="2018-06" db="EMBL/GenBank/DDBJ databases">
        <title>Comparative genomics of Brasilonema spp. strains.</title>
        <authorList>
            <person name="Alvarenga D.O."/>
            <person name="Fiore M.F."/>
            <person name="Varani A.M."/>
        </authorList>
    </citation>
    <scope>NUCLEOTIDE SEQUENCE [LARGE SCALE GENOMIC DNA]</scope>
    <source>
        <strain evidence="2 3">SPC951</strain>
    </source>
</reference>
<organism evidence="2 3">
    <name type="scientific">Brasilonema bromeliae SPC951</name>
    <dbReference type="NCBI Taxonomy" id="385972"/>
    <lineage>
        <taxon>Bacteria</taxon>
        <taxon>Bacillati</taxon>
        <taxon>Cyanobacteriota</taxon>
        <taxon>Cyanophyceae</taxon>
        <taxon>Nostocales</taxon>
        <taxon>Scytonemataceae</taxon>
        <taxon>Brasilonema</taxon>
        <taxon>Bromeliae group (in: Brasilonema)</taxon>
    </lineage>
</organism>
<evidence type="ECO:0000313" key="3">
    <source>
        <dbReference type="Proteomes" id="UP000718564"/>
    </source>
</evidence>
<accession>A0ABX1P5W3</accession>
<gene>
    <name evidence="2" type="ORF">DP116_07965</name>
</gene>
<name>A0ABX1P5W3_9CYAN</name>
<proteinExistence type="predicted"/>
<keyword evidence="3" id="KW-1185">Reference proteome</keyword>
<feature type="coiled-coil region" evidence="1">
    <location>
        <begin position="270"/>
        <end position="346"/>
    </location>
</feature>
<protein>
    <submittedName>
        <fullName evidence="2">Uncharacterized protein</fullName>
    </submittedName>
</protein>
<dbReference type="EMBL" id="QMEB01000043">
    <property type="protein sequence ID" value="NMG19398.1"/>
    <property type="molecule type" value="Genomic_DNA"/>
</dbReference>
<evidence type="ECO:0000313" key="2">
    <source>
        <dbReference type="EMBL" id="NMG19398.1"/>
    </source>
</evidence>
<evidence type="ECO:0000256" key="1">
    <source>
        <dbReference type="SAM" id="Coils"/>
    </source>
</evidence>
<dbReference type="Proteomes" id="UP000718564">
    <property type="component" value="Unassembled WGS sequence"/>
</dbReference>